<accession>A0ABR8DY64</accession>
<evidence type="ECO:0000313" key="2">
    <source>
        <dbReference type="Proteomes" id="UP000623440"/>
    </source>
</evidence>
<sequence length="100" mass="11379">MAKPIGYYCSFTTGDGSLLDELQEEFGSTFKELNRLEKLFLLHSLTNNLLQTEIKMVGSYPASQAQQRMTPVMKDINENLLIGEHLGLIEAIVNQLKYQR</sequence>
<comment type="caution">
    <text evidence="1">The sequence shown here is derived from an EMBL/GenBank/DDBJ whole genome shotgun (WGS) entry which is preliminary data.</text>
</comment>
<dbReference type="Proteomes" id="UP000623440">
    <property type="component" value="Unassembled WGS sequence"/>
</dbReference>
<dbReference type="RefSeq" id="WP_190944680.1">
    <property type="nucleotide sequence ID" value="NZ_JACJSI010000139.1"/>
</dbReference>
<name>A0ABR8DY64_9NOSO</name>
<reference evidence="1 2" key="1">
    <citation type="journal article" date="2020" name="ISME J.">
        <title>Comparative genomics reveals insights into cyanobacterial evolution and habitat adaptation.</title>
        <authorList>
            <person name="Chen M.Y."/>
            <person name="Teng W.K."/>
            <person name="Zhao L."/>
            <person name="Hu C.X."/>
            <person name="Zhou Y.K."/>
            <person name="Han B.P."/>
            <person name="Song L.R."/>
            <person name="Shu W.S."/>
        </authorList>
    </citation>
    <scope>NUCLEOTIDE SEQUENCE [LARGE SCALE GENOMIC DNA]</scope>
    <source>
        <strain evidence="1 2">FACHB-838</strain>
    </source>
</reference>
<organism evidence="1 2">
    <name type="scientific">Nostoc flagelliforme FACHB-838</name>
    <dbReference type="NCBI Taxonomy" id="2692904"/>
    <lineage>
        <taxon>Bacteria</taxon>
        <taxon>Bacillati</taxon>
        <taxon>Cyanobacteriota</taxon>
        <taxon>Cyanophyceae</taxon>
        <taxon>Nostocales</taxon>
        <taxon>Nostocaceae</taxon>
        <taxon>Nostoc</taxon>
    </lineage>
</organism>
<dbReference type="EMBL" id="JACJSI010000139">
    <property type="protein sequence ID" value="MBD2534158.1"/>
    <property type="molecule type" value="Genomic_DNA"/>
</dbReference>
<evidence type="ECO:0000313" key="1">
    <source>
        <dbReference type="EMBL" id="MBD2534158.1"/>
    </source>
</evidence>
<gene>
    <name evidence="1" type="ORF">H6G97_33360</name>
</gene>
<protein>
    <submittedName>
        <fullName evidence="1">Uncharacterized protein</fullName>
    </submittedName>
</protein>
<proteinExistence type="predicted"/>
<keyword evidence="2" id="KW-1185">Reference proteome</keyword>